<comment type="caution">
    <text evidence="2">The sequence shown here is derived from an EMBL/GenBank/DDBJ whole genome shotgun (WGS) entry which is preliminary data.</text>
</comment>
<dbReference type="CDD" id="cd04301">
    <property type="entry name" value="NAT_SF"/>
    <property type="match status" value="1"/>
</dbReference>
<evidence type="ECO:0000313" key="3">
    <source>
        <dbReference type="Proteomes" id="UP000245166"/>
    </source>
</evidence>
<keyword evidence="3" id="KW-1185">Reference proteome</keyword>
<evidence type="ECO:0000313" key="2">
    <source>
        <dbReference type="EMBL" id="PWD49762.1"/>
    </source>
</evidence>
<dbReference type="Gene3D" id="3.40.630.30">
    <property type="match status" value="1"/>
</dbReference>
<dbReference type="InterPro" id="IPR000182">
    <property type="entry name" value="GNAT_dom"/>
</dbReference>
<reference evidence="2 3" key="1">
    <citation type="submission" date="2018-03" db="EMBL/GenBank/DDBJ databases">
        <title>Genome assembly of novel Miniimonas species PCH200.</title>
        <authorList>
            <person name="Thakur V."/>
            <person name="Kumar V."/>
            <person name="Singh D."/>
        </authorList>
    </citation>
    <scope>NUCLEOTIDE SEQUENCE [LARGE SCALE GENOMIC DNA]</scope>
    <source>
        <strain evidence="2 3">PCH200</strain>
    </source>
</reference>
<proteinExistence type="predicted"/>
<dbReference type="RefSeq" id="WP_109228145.1">
    <property type="nucleotide sequence ID" value="NZ_PYHR01000002.1"/>
</dbReference>
<dbReference type="Pfam" id="PF00583">
    <property type="entry name" value="Acetyltransf_1"/>
    <property type="match status" value="1"/>
</dbReference>
<dbReference type="PANTHER" id="PTHR43072">
    <property type="entry name" value="N-ACETYLTRANSFERASE"/>
    <property type="match status" value="1"/>
</dbReference>
<name>A0A2U1ZS64_9MICO</name>
<dbReference type="EMBL" id="PYHR01000002">
    <property type="protein sequence ID" value="PWD49762.1"/>
    <property type="molecule type" value="Genomic_DNA"/>
</dbReference>
<feature type="domain" description="N-acetyltransferase" evidence="1">
    <location>
        <begin position="128"/>
        <end position="268"/>
    </location>
</feature>
<organism evidence="2 3">
    <name type="scientific">Serinibacter arcticus</name>
    <dbReference type="NCBI Taxonomy" id="1655435"/>
    <lineage>
        <taxon>Bacteria</taxon>
        <taxon>Bacillati</taxon>
        <taxon>Actinomycetota</taxon>
        <taxon>Actinomycetes</taxon>
        <taxon>Micrococcales</taxon>
        <taxon>Beutenbergiaceae</taxon>
        <taxon>Serinibacter</taxon>
    </lineage>
</organism>
<dbReference type="PROSITE" id="PS51186">
    <property type="entry name" value="GNAT"/>
    <property type="match status" value="1"/>
</dbReference>
<sequence>MTSGVADSRDVLARHLADHPDRLLLAERTDWDQARITSARDAVLLVRDTGQGDVLMSRGDAAGVGDLLDAEARLRRSVGAGAALWLSAPRTLDVPAAVLDVLRLTPFSHWDWMWTQEPPAAPVLPDGVTLRSLERRPDAPAAREVLRLTNPRSTADPEGPDEAFWYGAELDGRLVGAFGARRELGRGAHGFSWHLHGLGVLEDVRGLGIGRALTAALAREGLAAGADWISLGLYAENDGARRLYRRAGFTVGAEMRSYGPATATRPLR</sequence>
<dbReference type="AlphaFoldDB" id="A0A2U1ZS64"/>
<evidence type="ECO:0000259" key="1">
    <source>
        <dbReference type="PROSITE" id="PS51186"/>
    </source>
</evidence>
<accession>A0A2U1ZS64</accession>
<protein>
    <recommendedName>
        <fullName evidence="1">N-acetyltransferase domain-containing protein</fullName>
    </recommendedName>
</protein>
<dbReference type="Proteomes" id="UP000245166">
    <property type="component" value="Unassembled WGS sequence"/>
</dbReference>
<dbReference type="InterPro" id="IPR016181">
    <property type="entry name" value="Acyl_CoA_acyltransferase"/>
</dbReference>
<dbReference type="GO" id="GO:0016747">
    <property type="term" value="F:acyltransferase activity, transferring groups other than amino-acyl groups"/>
    <property type="evidence" value="ECO:0007669"/>
    <property type="project" value="InterPro"/>
</dbReference>
<dbReference type="SUPFAM" id="SSF55729">
    <property type="entry name" value="Acyl-CoA N-acyltransferases (Nat)"/>
    <property type="match status" value="1"/>
</dbReference>
<dbReference type="OrthoDB" id="5143160at2"/>
<gene>
    <name evidence="2" type="ORF">C8046_02640</name>
</gene>